<dbReference type="PANTHER" id="PTHR35894">
    <property type="entry name" value="GENERAL SECRETION PATHWAY PROTEIN A-RELATED"/>
    <property type="match status" value="1"/>
</dbReference>
<keyword evidence="3" id="KW-1185">Reference proteome</keyword>
<proteinExistence type="predicted"/>
<dbReference type="RefSeq" id="WP_241054794.1">
    <property type="nucleotide sequence ID" value="NZ_JAKZBV010000001.1"/>
</dbReference>
<dbReference type="InterPro" id="IPR027417">
    <property type="entry name" value="P-loop_NTPase"/>
</dbReference>
<dbReference type="Pfam" id="PF13401">
    <property type="entry name" value="AAA_22"/>
    <property type="match status" value="1"/>
</dbReference>
<organism evidence="2 3">
    <name type="scientific">Sinomonas terrae</name>
    <dbReference type="NCBI Taxonomy" id="2908838"/>
    <lineage>
        <taxon>Bacteria</taxon>
        <taxon>Bacillati</taxon>
        <taxon>Actinomycetota</taxon>
        <taxon>Actinomycetes</taxon>
        <taxon>Micrococcales</taxon>
        <taxon>Micrococcaceae</taxon>
        <taxon>Sinomonas</taxon>
    </lineage>
</organism>
<dbReference type="EMBL" id="JAKZBV010000001">
    <property type="protein sequence ID" value="MCH6471180.1"/>
    <property type="molecule type" value="Genomic_DNA"/>
</dbReference>
<dbReference type="SUPFAM" id="SSF52540">
    <property type="entry name" value="P-loop containing nucleoside triphosphate hydrolases"/>
    <property type="match status" value="1"/>
</dbReference>
<evidence type="ECO:0000313" key="3">
    <source>
        <dbReference type="Proteomes" id="UP001202922"/>
    </source>
</evidence>
<dbReference type="InterPro" id="IPR049945">
    <property type="entry name" value="AAA_22"/>
</dbReference>
<protein>
    <submittedName>
        <fullName evidence="2">AAA family ATPase</fullName>
    </submittedName>
</protein>
<reference evidence="2 3" key="1">
    <citation type="submission" date="2022-03" db="EMBL/GenBank/DDBJ databases">
        <title>Sinomonas sp. isolated from a soil.</title>
        <authorList>
            <person name="Han J."/>
            <person name="Kim D.-U."/>
        </authorList>
    </citation>
    <scope>NUCLEOTIDE SEQUENCE [LARGE SCALE GENOMIC DNA]</scope>
    <source>
        <strain evidence="2 3">5-5</strain>
    </source>
</reference>
<comment type="caution">
    <text evidence="2">The sequence shown here is derived from an EMBL/GenBank/DDBJ whole genome shotgun (WGS) entry which is preliminary data.</text>
</comment>
<sequence>MTHDLRSYWGFGITPFGKELAPSQLHRHKAHAEAVARVSWCIRERGLGVLTGEVGAGKTVAARTAVSGLDPSRHTVIYIGNPTVGGTGIYAQIATALGAVPKVHRHALIAQAQELLAAEEHERGRLTVLIVDEAHLLDAGQLEDLRLLTNAEMDSHAPFAALLLGQPTLRRKIRLGAFAALDQRITMRCTLAGMTAEETKAYIGHHLGLAGRSDALFSDDATALVHQVSRGLPRAVNVLAIQALTAAWAKGQSMVDESAARAAVAEVTGE</sequence>
<dbReference type="Gene3D" id="3.40.50.300">
    <property type="entry name" value="P-loop containing nucleotide triphosphate hydrolases"/>
    <property type="match status" value="1"/>
</dbReference>
<dbReference type="Proteomes" id="UP001202922">
    <property type="component" value="Unassembled WGS sequence"/>
</dbReference>
<dbReference type="InterPro" id="IPR052026">
    <property type="entry name" value="ExeA_AAA_ATPase_DNA-bind"/>
</dbReference>
<feature type="domain" description="ORC1/DEAH AAA+ ATPase" evidence="1">
    <location>
        <begin position="43"/>
        <end position="172"/>
    </location>
</feature>
<accession>A0ABS9U3K9</accession>
<dbReference type="PANTHER" id="PTHR35894:SF1">
    <property type="entry name" value="PHOSPHORIBULOKINASE _ URIDINE KINASE FAMILY"/>
    <property type="match status" value="1"/>
</dbReference>
<name>A0ABS9U3K9_9MICC</name>
<gene>
    <name evidence="2" type="ORF">L0M17_14535</name>
</gene>
<evidence type="ECO:0000313" key="2">
    <source>
        <dbReference type="EMBL" id="MCH6471180.1"/>
    </source>
</evidence>
<evidence type="ECO:0000259" key="1">
    <source>
        <dbReference type="Pfam" id="PF13401"/>
    </source>
</evidence>